<name>A0A8D2GIX6_THEGE</name>
<evidence type="ECO:0000313" key="1">
    <source>
        <dbReference type="Ensembl" id="ENSTGEP00000035367.1"/>
    </source>
</evidence>
<accession>A0A8D2GIX6</accession>
<keyword evidence="2" id="KW-1185">Reference proteome</keyword>
<reference evidence="1" key="3">
    <citation type="submission" date="2025-09" db="UniProtKB">
        <authorList>
            <consortium name="Ensembl"/>
        </authorList>
    </citation>
    <scope>IDENTIFICATION</scope>
</reference>
<organism evidence="1 2">
    <name type="scientific">Theropithecus gelada</name>
    <name type="common">Gelada baboon</name>
    <dbReference type="NCBI Taxonomy" id="9565"/>
    <lineage>
        <taxon>Eukaryota</taxon>
        <taxon>Metazoa</taxon>
        <taxon>Chordata</taxon>
        <taxon>Craniata</taxon>
        <taxon>Vertebrata</taxon>
        <taxon>Euteleostomi</taxon>
        <taxon>Mammalia</taxon>
        <taxon>Eutheria</taxon>
        <taxon>Euarchontoglires</taxon>
        <taxon>Primates</taxon>
        <taxon>Haplorrhini</taxon>
        <taxon>Catarrhini</taxon>
        <taxon>Cercopithecidae</taxon>
        <taxon>Cercopithecinae</taxon>
        <taxon>Theropithecus</taxon>
    </lineage>
</organism>
<reference evidence="1" key="2">
    <citation type="submission" date="2025-08" db="UniProtKB">
        <authorList>
            <consortium name="Ensembl"/>
        </authorList>
    </citation>
    <scope>IDENTIFICATION</scope>
</reference>
<protein>
    <submittedName>
        <fullName evidence="1">Uncharacterized protein</fullName>
    </submittedName>
</protein>
<dbReference type="AlphaFoldDB" id="A0A8D2GIX6"/>
<dbReference type="Proteomes" id="UP000694411">
    <property type="component" value="Chromosome 11"/>
</dbReference>
<dbReference type="Ensembl" id="ENSTGET00000041964.1">
    <property type="protein sequence ID" value="ENSTGEP00000035367.1"/>
    <property type="gene ID" value="ENSTGEG00000028154.1"/>
</dbReference>
<proteinExistence type="predicted"/>
<reference evidence="1" key="1">
    <citation type="submission" date="2018-05" db="EMBL/GenBank/DDBJ databases">
        <title>Whole genome of Theropithecus gelada.</title>
        <authorList>
            <person name="Chiou K.L."/>
            <person name="Snyder-Mackler N."/>
        </authorList>
    </citation>
    <scope>NUCLEOTIDE SEQUENCE [LARGE SCALE GENOMIC DNA]</scope>
</reference>
<evidence type="ECO:0000313" key="2">
    <source>
        <dbReference type="Proteomes" id="UP000694411"/>
    </source>
</evidence>
<sequence>MTRDTLWWERLLETRPKMGRQQPHSCVQMQEALARVRNGLCHHWSFLRLPESDEPARPASARLPGPCSKGLHCSCPGSSLGSPFLREAAPLCTEQVHFCC</sequence>